<dbReference type="EMBL" id="WUQX01000001">
    <property type="protein sequence ID" value="MXP75894.1"/>
    <property type="molecule type" value="Genomic_DNA"/>
</dbReference>
<organism evidence="2 3">
    <name type="scientific">Sporofaciens musculi</name>
    <dbReference type="NCBI Taxonomy" id="2681861"/>
    <lineage>
        <taxon>Bacteria</taxon>
        <taxon>Bacillati</taxon>
        <taxon>Bacillota</taxon>
        <taxon>Clostridia</taxon>
        <taxon>Lachnospirales</taxon>
        <taxon>Lachnospiraceae</taxon>
        <taxon>Sporofaciens</taxon>
    </lineage>
</organism>
<dbReference type="InterPro" id="IPR036477">
    <property type="entry name" value="Formyl_transf_N_sf"/>
</dbReference>
<dbReference type="SUPFAM" id="SSF53328">
    <property type="entry name" value="Formyltransferase"/>
    <property type="match status" value="1"/>
</dbReference>
<sequence length="327" mass="37928">MNEGADTGDIISQKKIAIKYEDDAAALYAKTLEAGCTQLEEIVSGFNNGELISLQQNISVGNSWRKRGKTDGKIDWRMSVRAIYNLVRALAKPYVGAHFEYQGLEYKVWKVKEIVFPIQVGADNCSTRIADLLDNKGENISYKNGNYSELTGLYWIWKNKLCCRGTGDGDNRQYYGLVQYRRMFDFSADDLLRLADNDVDVVLPYPMPYEPNIHAHHERYLKEEDWNALLAALKELQPEYADAFSEILEQQYFYNYNIILAKKKIVLREYCEWLFPILERAEELSVPRGNERRDRYIGYMGETLETLYFVKKSKCLNIVHAECRLIV</sequence>
<feature type="domain" description="DUF4422" evidence="1">
    <location>
        <begin position="111"/>
        <end position="311"/>
    </location>
</feature>
<keyword evidence="3" id="KW-1185">Reference proteome</keyword>
<dbReference type="AlphaFoldDB" id="A0A7X3SJ05"/>
<proteinExistence type="predicted"/>
<evidence type="ECO:0000259" key="1">
    <source>
        <dbReference type="Pfam" id="PF14393"/>
    </source>
</evidence>
<name>A0A7X3SJ05_9FIRM</name>
<comment type="caution">
    <text evidence="2">The sequence shown here is derived from an EMBL/GenBank/DDBJ whole genome shotgun (WGS) entry which is preliminary data.</text>
</comment>
<reference evidence="2 3" key="1">
    <citation type="submission" date="2019-12" db="EMBL/GenBank/DDBJ databases">
        <title>Sporaefaciens musculi gen. nov., sp. nov., a novel bacterium isolated from the caecum of an obese mouse.</title>
        <authorList>
            <person name="Rasmussen T.S."/>
            <person name="Streidl T."/>
            <person name="Hitch T.C.A."/>
            <person name="Wortmann E."/>
            <person name="Deptula P."/>
            <person name="Hansen M."/>
            <person name="Nielsen D.S."/>
            <person name="Clavel T."/>
            <person name="Vogensen F.K."/>
        </authorList>
    </citation>
    <scope>NUCLEOTIDE SEQUENCE [LARGE SCALE GENOMIC DNA]</scope>
    <source>
        <strain evidence="2 3">WCA-9-b2</strain>
    </source>
</reference>
<evidence type="ECO:0000313" key="3">
    <source>
        <dbReference type="Proteomes" id="UP000460412"/>
    </source>
</evidence>
<dbReference type="Gene3D" id="3.40.50.12230">
    <property type="match status" value="1"/>
</dbReference>
<dbReference type="SUPFAM" id="SSF50486">
    <property type="entry name" value="FMT C-terminal domain-like"/>
    <property type="match status" value="1"/>
</dbReference>
<dbReference type="Pfam" id="PF14393">
    <property type="entry name" value="DUF4422"/>
    <property type="match status" value="1"/>
</dbReference>
<dbReference type="InterPro" id="IPR011034">
    <property type="entry name" value="Formyl_transferase-like_C_sf"/>
</dbReference>
<evidence type="ECO:0000313" key="2">
    <source>
        <dbReference type="EMBL" id="MXP75894.1"/>
    </source>
</evidence>
<protein>
    <submittedName>
        <fullName evidence="2">DUF4422 domain-containing protein</fullName>
    </submittedName>
</protein>
<accession>A0A7X3SJ05</accession>
<dbReference type="InterPro" id="IPR025536">
    <property type="entry name" value="DUF4422"/>
</dbReference>
<dbReference type="Proteomes" id="UP000460412">
    <property type="component" value="Unassembled WGS sequence"/>
</dbReference>
<dbReference type="GO" id="GO:0003824">
    <property type="term" value="F:catalytic activity"/>
    <property type="evidence" value="ECO:0007669"/>
    <property type="project" value="InterPro"/>
</dbReference>
<gene>
    <name evidence="2" type="ORF">GN277_11015</name>
</gene>